<feature type="transmembrane region" description="Helical" evidence="1">
    <location>
        <begin position="7"/>
        <end position="25"/>
    </location>
</feature>
<dbReference type="EMBL" id="ATJN01000029">
    <property type="protein sequence ID" value="EPI52667.1"/>
    <property type="molecule type" value="Genomic_DNA"/>
</dbReference>
<evidence type="ECO:0000313" key="3">
    <source>
        <dbReference type="Proteomes" id="UP000015779"/>
    </source>
</evidence>
<accession>T2PLD6</accession>
<name>T2PLD6_9BIFI</name>
<protein>
    <submittedName>
        <fullName evidence="2">Uncharacterized protein</fullName>
    </submittedName>
</protein>
<keyword evidence="1" id="KW-1133">Transmembrane helix</keyword>
<comment type="caution">
    <text evidence="2">The sequence shown here is derived from an EMBL/GenBank/DDBJ whole genome shotgun (WGS) entry which is preliminary data.</text>
</comment>
<organism evidence="2 3">
    <name type="scientific">Gardnerella pickettii JCP8017A</name>
    <dbReference type="NCBI Taxonomy" id="1261062"/>
    <lineage>
        <taxon>Bacteria</taxon>
        <taxon>Bacillati</taxon>
        <taxon>Actinomycetota</taxon>
        <taxon>Actinomycetes</taxon>
        <taxon>Bifidobacteriales</taxon>
        <taxon>Bifidobacteriaceae</taxon>
        <taxon>Gardnerella</taxon>
        <taxon>Gardnerella pickettii</taxon>
    </lineage>
</organism>
<sequence length="51" mass="6171">MQCNKETSKVLIFYLFCLLYLRWMLLRSAHFLYLVMQCASVVECDFLLELM</sequence>
<keyword evidence="1" id="KW-0812">Transmembrane</keyword>
<gene>
    <name evidence="2" type="ORF">HMPREF1577_00635</name>
</gene>
<proteinExistence type="predicted"/>
<dbReference type="Proteomes" id="UP000015779">
    <property type="component" value="Unassembled WGS sequence"/>
</dbReference>
<dbReference type="AlphaFoldDB" id="T2PLD6"/>
<keyword evidence="1" id="KW-0472">Membrane</keyword>
<reference evidence="2 3" key="1">
    <citation type="submission" date="2013-06" db="EMBL/GenBank/DDBJ databases">
        <authorList>
            <person name="Weinstock G."/>
            <person name="Sodergren E."/>
            <person name="Lobos E.A."/>
            <person name="Fulton L."/>
            <person name="Fulton R."/>
            <person name="Courtney L."/>
            <person name="Fronick C."/>
            <person name="O'Laughlin M."/>
            <person name="Godfrey J."/>
            <person name="Wilson R.M."/>
            <person name="Miner T."/>
            <person name="Farmer C."/>
            <person name="Delehaunty K."/>
            <person name="Cordes M."/>
            <person name="Minx P."/>
            <person name="Tomlinson C."/>
            <person name="Chen J."/>
            <person name="Wollam A."/>
            <person name="Pepin K.H."/>
            <person name="Bhonagiri V."/>
            <person name="Zhang X."/>
            <person name="Warren W."/>
            <person name="Mitreva M."/>
            <person name="Mardis E.R."/>
            <person name="Wilson R.K."/>
        </authorList>
    </citation>
    <scope>NUCLEOTIDE SEQUENCE [LARGE SCALE GENOMIC DNA]</scope>
    <source>
        <strain evidence="2 3">JCP8017A</strain>
    </source>
</reference>
<evidence type="ECO:0000313" key="2">
    <source>
        <dbReference type="EMBL" id="EPI52667.1"/>
    </source>
</evidence>
<dbReference type="HOGENOM" id="CLU_3099200_0_0_11"/>
<evidence type="ECO:0000256" key="1">
    <source>
        <dbReference type="SAM" id="Phobius"/>
    </source>
</evidence>